<keyword evidence="1" id="KW-1133">Transmembrane helix</keyword>
<name>A0AAE1DK39_9GAST</name>
<evidence type="ECO:0000313" key="3">
    <source>
        <dbReference type="EMBL" id="KAK3773654.1"/>
    </source>
</evidence>
<feature type="chain" id="PRO_5042231420" evidence="2">
    <location>
        <begin position="23"/>
        <end position="80"/>
    </location>
</feature>
<dbReference type="EMBL" id="JAWDGP010003518">
    <property type="protein sequence ID" value="KAK3773654.1"/>
    <property type="molecule type" value="Genomic_DNA"/>
</dbReference>
<gene>
    <name evidence="3" type="ORF">RRG08_001384</name>
</gene>
<keyword evidence="2" id="KW-0732">Signal</keyword>
<feature type="signal peptide" evidence="2">
    <location>
        <begin position="1"/>
        <end position="22"/>
    </location>
</feature>
<organism evidence="3 4">
    <name type="scientific">Elysia crispata</name>
    <name type="common">lettuce slug</name>
    <dbReference type="NCBI Taxonomy" id="231223"/>
    <lineage>
        <taxon>Eukaryota</taxon>
        <taxon>Metazoa</taxon>
        <taxon>Spiralia</taxon>
        <taxon>Lophotrochozoa</taxon>
        <taxon>Mollusca</taxon>
        <taxon>Gastropoda</taxon>
        <taxon>Heterobranchia</taxon>
        <taxon>Euthyneura</taxon>
        <taxon>Panpulmonata</taxon>
        <taxon>Sacoglossa</taxon>
        <taxon>Placobranchoidea</taxon>
        <taxon>Plakobranchidae</taxon>
        <taxon>Elysia</taxon>
    </lineage>
</organism>
<feature type="transmembrane region" description="Helical" evidence="1">
    <location>
        <begin position="32"/>
        <end position="53"/>
    </location>
</feature>
<dbReference type="AlphaFoldDB" id="A0AAE1DK39"/>
<evidence type="ECO:0000256" key="2">
    <source>
        <dbReference type="SAM" id="SignalP"/>
    </source>
</evidence>
<reference evidence="3" key="1">
    <citation type="journal article" date="2023" name="G3 (Bethesda)">
        <title>A reference genome for the long-term kleptoplast-retaining sea slug Elysia crispata morphotype clarki.</title>
        <authorList>
            <person name="Eastman K.E."/>
            <person name="Pendleton A.L."/>
            <person name="Shaikh M.A."/>
            <person name="Suttiyut T."/>
            <person name="Ogas R."/>
            <person name="Tomko P."/>
            <person name="Gavelis G."/>
            <person name="Widhalm J.R."/>
            <person name="Wisecaver J.H."/>
        </authorList>
    </citation>
    <scope>NUCLEOTIDE SEQUENCE</scope>
    <source>
        <strain evidence="3">ECLA1</strain>
    </source>
</reference>
<dbReference type="Proteomes" id="UP001283361">
    <property type="component" value="Unassembled WGS sequence"/>
</dbReference>
<sequence>MKISTALLIFIYVACLVATPLAAPVSGEEKDHPVQTFLAVATPLVIASVLFAGRDYNAVYLKSNRPALIDARTVDDQNNV</sequence>
<evidence type="ECO:0000256" key="1">
    <source>
        <dbReference type="SAM" id="Phobius"/>
    </source>
</evidence>
<keyword evidence="4" id="KW-1185">Reference proteome</keyword>
<proteinExistence type="predicted"/>
<protein>
    <submittedName>
        <fullName evidence="3">Uncharacterized protein</fullName>
    </submittedName>
</protein>
<keyword evidence="1" id="KW-0812">Transmembrane</keyword>
<accession>A0AAE1DK39</accession>
<keyword evidence="1" id="KW-0472">Membrane</keyword>
<comment type="caution">
    <text evidence="3">The sequence shown here is derived from an EMBL/GenBank/DDBJ whole genome shotgun (WGS) entry which is preliminary data.</text>
</comment>
<evidence type="ECO:0000313" key="4">
    <source>
        <dbReference type="Proteomes" id="UP001283361"/>
    </source>
</evidence>